<protein>
    <submittedName>
        <fullName evidence="1">Uncharacterized protein</fullName>
    </submittedName>
</protein>
<evidence type="ECO:0000313" key="1">
    <source>
        <dbReference type="EMBL" id="KEF40463.1"/>
    </source>
</evidence>
<dbReference type="Proteomes" id="UP000027936">
    <property type="component" value="Unassembled WGS sequence"/>
</dbReference>
<gene>
    <name evidence="1" type="ORF">M670_00489</name>
</gene>
<comment type="caution">
    <text evidence="1">The sequence shown here is derived from an EMBL/GenBank/DDBJ whole genome shotgun (WGS) entry which is preliminary data.</text>
</comment>
<evidence type="ECO:0000313" key="2">
    <source>
        <dbReference type="Proteomes" id="UP000027936"/>
    </source>
</evidence>
<accession>A0A072NUB1</accession>
<dbReference type="EMBL" id="JJRY01000001">
    <property type="protein sequence ID" value="KEF40463.1"/>
    <property type="molecule type" value="Genomic_DNA"/>
</dbReference>
<sequence length="61" mass="7128">MIKNQSKHVEELQVLIKRATTLSSQLSETLLQIKNFEFDTESGAITGRYVREPFARQRSFR</sequence>
<dbReference type="RefSeq" id="WP_035192895.1">
    <property type="nucleotide sequence ID" value="NZ_JJRY01000001.1"/>
</dbReference>
<name>A0A072NUB1_SCHAZ</name>
<proteinExistence type="predicted"/>
<reference evidence="1 2" key="1">
    <citation type="submission" date="2014-04" db="EMBL/GenBank/DDBJ databases">
        <title>Draft genome sequence of Bacillus azotoformans MEV2011, a (co-) denitrifying strain unable to grow in the presence of oxygen.</title>
        <authorList>
            <person name="Nielsen M."/>
            <person name="Schreiber L."/>
            <person name="Finster K."/>
            <person name="Schramm A."/>
        </authorList>
    </citation>
    <scope>NUCLEOTIDE SEQUENCE [LARGE SCALE GENOMIC DNA]</scope>
    <source>
        <strain evidence="1 2">MEV2011</strain>
    </source>
</reference>
<organism evidence="1 2">
    <name type="scientific">Schinkia azotoformans MEV2011</name>
    <dbReference type="NCBI Taxonomy" id="1348973"/>
    <lineage>
        <taxon>Bacteria</taxon>
        <taxon>Bacillati</taxon>
        <taxon>Bacillota</taxon>
        <taxon>Bacilli</taxon>
        <taxon>Bacillales</taxon>
        <taxon>Bacillaceae</taxon>
        <taxon>Calidifontibacillus/Schinkia group</taxon>
        <taxon>Schinkia</taxon>
    </lineage>
</organism>
<dbReference type="AlphaFoldDB" id="A0A072NUB1"/>